<dbReference type="EMBL" id="QCYY01002330">
    <property type="protein sequence ID" value="ROT71212.1"/>
    <property type="molecule type" value="Genomic_DNA"/>
</dbReference>
<reference evidence="3 4" key="1">
    <citation type="submission" date="2018-04" db="EMBL/GenBank/DDBJ databases">
        <authorList>
            <person name="Zhang X."/>
            <person name="Yuan J."/>
            <person name="Li F."/>
            <person name="Xiang J."/>
        </authorList>
    </citation>
    <scope>NUCLEOTIDE SEQUENCE [LARGE SCALE GENOMIC DNA]</scope>
    <source>
        <tissue evidence="3">Muscle</tissue>
    </source>
</reference>
<feature type="signal peptide" evidence="2">
    <location>
        <begin position="1"/>
        <end position="19"/>
    </location>
</feature>
<dbReference type="AlphaFoldDB" id="A0A423T3V9"/>
<protein>
    <submittedName>
        <fullName evidence="3">Uncharacterized protein</fullName>
    </submittedName>
</protein>
<sequence length="204" mass="21667">MKVWLALLVVVATASVVQAQFRFPLPSPPRILFGGFRPLFSRPRPRPRPRPPVLVPANQFLQQQQNQIAPPPPPPPQQPPPQTFRPSQPATQPQTVQAFPAPISGPNSNNIIGMTPPPPPAPQALPAPPAPAAPRPTPARPPPAPIAPPPTTPQPVTARPVIPIAPVSNSLDNLLVNPVPSVNAGVLPLANEQPSEDQKFPPFV</sequence>
<dbReference type="OrthoDB" id="6382716at2759"/>
<comment type="caution">
    <text evidence="3">The sequence shown here is derived from an EMBL/GenBank/DDBJ whole genome shotgun (WGS) entry which is preliminary data.</text>
</comment>
<name>A0A423T3V9_PENVA</name>
<keyword evidence="4" id="KW-1185">Reference proteome</keyword>
<organism evidence="3 4">
    <name type="scientific">Penaeus vannamei</name>
    <name type="common">Whiteleg shrimp</name>
    <name type="synonym">Litopenaeus vannamei</name>
    <dbReference type="NCBI Taxonomy" id="6689"/>
    <lineage>
        <taxon>Eukaryota</taxon>
        <taxon>Metazoa</taxon>
        <taxon>Ecdysozoa</taxon>
        <taxon>Arthropoda</taxon>
        <taxon>Crustacea</taxon>
        <taxon>Multicrustacea</taxon>
        <taxon>Malacostraca</taxon>
        <taxon>Eumalacostraca</taxon>
        <taxon>Eucarida</taxon>
        <taxon>Decapoda</taxon>
        <taxon>Dendrobranchiata</taxon>
        <taxon>Penaeoidea</taxon>
        <taxon>Penaeidae</taxon>
        <taxon>Penaeus</taxon>
    </lineage>
</organism>
<feature type="compositionally biased region" description="Pro residues" evidence="1">
    <location>
        <begin position="115"/>
        <end position="153"/>
    </location>
</feature>
<evidence type="ECO:0000313" key="4">
    <source>
        <dbReference type="Proteomes" id="UP000283509"/>
    </source>
</evidence>
<gene>
    <name evidence="3" type="ORF">C7M84_010480</name>
</gene>
<evidence type="ECO:0000256" key="1">
    <source>
        <dbReference type="SAM" id="MobiDB-lite"/>
    </source>
</evidence>
<evidence type="ECO:0000256" key="2">
    <source>
        <dbReference type="SAM" id="SignalP"/>
    </source>
</evidence>
<proteinExistence type="predicted"/>
<evidence type="ECO:0000313" key="3">
    <source>
        <dbReference type="EMBL" id="ROT71212.1"/>
    </source>
</evidence>
<accession>A0A423T3V9</accession>
<feature type="chain" id="PRO_5019131705" evidence="2">
    <location>
        <begin position="20"/>
        <end position="204"/>
    </location>
</feature>
<feature type="region of interest" description="Disordered" evidence="1">
    <location>
        <begin position="65"/>
        <end position="159"/>
    </location>
</feature>
<dbReference type="Proteomes" id="UP000283509">
    <property type="component" value="Unassembled WGS sequence"/>
</dbReference>
<reference evidence="3 4" key="2">
    <citation type="submission" date="2019-01" db="EMBL/GenBank/DDBJ databases">
        <title>The decoding of complex shrimp genome reveals the adaptation for benthos swimmer, frequently molting mechanism and breeding impact on genome.</title>
        <authorList>
            <person name="Sun Y."/>
            <person name="Gao Y."/>
            <person name="Yu Y."/>
        </authorList>
    </citation>
    <scope>NUCLEOTIDE SEQUENCE [LARGE SCALE GENOMIC DNA]</scope>
    <source>
        <tissue evidence="3">Muscle</tissue>
    </source>
</reference>
<keyword evidence="2" id="KW-0732">Signal</keyword>
<feature type="compositionally biased region" description="Pro residues" evidence="1">
    <location>
        <begin position="69"/>
        <end position="83"/>
    </location>
</feature>